<dbReference type="AlphaFoldDB" id="A0A3Q3AIS4"/>
<dbReference type="Proteomes" id="UP000264800">
    <property type="component" value="Unplaced"/>
</dbReference>
<reference evidence="2" key="2">
    <citation type="submission" date="2025-09" db="UniProtKB">
        <authorList>
            <consortium name="Ensembl"/>
        </authorList>
    </citation>
    <scope>IDENTIFICATION</scope>
</reference>
<evidence type="ECO:0000313" key="3">
    <source>
        <dbReference type="Proteomes" id="UP000264800"/>
    </source>
</evidence>
<organism evidence="2 3">
    <name type="scientific">Kryptolebias marmoratus</name>
    <name type="common">Mangrove killifish</name>
    <name type="synonym">Rivulus marmoratus</name>
    <dbReference type="NCBI Taxonomy" id="37003"/>
    <lineage>
        <taxon>Eukaryota</taxon>
        <taxon>Metazoa</taxon>
        <taxon>Chordata</taxon>
        <taxon>Craniata</taxon>
        <taxon>Vertebrata</taxon>
        <taxon>Euteleostomi</taxon>
        <taxon>Actinopterygii</taxon>
        <taxon>Neopterygii</taxon>
        <taxon>Teleostei</taxon>
        <taxon>Neoteleostei</taxon>
        <taxon>Acanthomorphata</taxon>
        <taxon>Ovalentaria</taxon>
        <taxon>Atherinomorphae</taxon>
        <taxon>Cyprinodontiformes</taxon>
        <taxon>Rivulidae</taxon>
        <taxon>Kryptolebias</taxon>
    </lineage>
</organism>
<evidence type="ECO:0000313" key="2">
    <source>
        <dbReference type="Ensembl" id="ENSKMAP00000011259.1"/>
    </source>
</evidence>
<reference evidence="2" key="1">
    <citation type="submission" date="2025-08" db="UniProtKB">
        <authorList>
            <consortium name="Ensembl"/>
        </authorList>
    </citation>
    <scope>IDENTIFICATION</scope>
</reference>
<proteinExistence type="predicted"/>
<protein>
    <submittedName>
        <fullName evidence="2">Uncharacterized protein</fullName>
    </submittedName>
</protein>
<name>A0A3Q3AIS4_KRYMA</name>
<sequence>CFTLSAAISLLLIKSHLCREKGREEGKRNKNNTGIMRISKKFLKGVFNFNHQDYPSSGALISPLLTLPPILPS</sequence>
<keyword evidence="1" id="KW-0732">Signal</keyword>
<evidence type="ECO:0000256" key="1">
    <source>
        <dbReference type="SAM" id="SignalP"/>
    </source>
</evidence>
<keyword evidence="3" id="KW-1185">Reference proteome</keyword>
<feature type="chain" id="PRO_5018645845" evidence="1">
    <location>
        <begin position="19"/>
        <end position="73"/>
    </location>
</feature>
<feature type="signal peptide" evidence="1">
    <location>
        <begin position="1"/>
        <end position="18"/>
    </location>
</feature>
<dbReference type="Ensembl" id="ENSKMAT00000011431.1">
    <property type="protein sequence ID" value="ENSKMAP00000011259.1"/>
    <property type="gene ID" value="ENSKMAG00000008455.1"/>
</dbReference>
<accession>A0A3Q3AIS4</accession>